<evidence type="ECO:0000256" key="2">
    <source>
        <dbReference type="ARBA" id="ARBA00023315"/>
    </source>
</evidence>
<dbReference type="PROSITE" id="PS51186">
    <property type="entry name" value="GNAT"/>
    <property type="match status" value="1"/>
</dbReference>
<evidence type="ECO:0000256" key="1">
    <source>
        <dbReference type="ARBA" id="ARBA00022679"/>
    </source>
</evidence>
<dbReference type="EMBL" id="NIRS01000007">
    <property type="protein sequence ID" value="PPK36169.1"/>
    <property type="molecule type" value="Genomic_DNA"/>
</dbReference>
<keyword evidence="5" id="KW-1185">Reference proteome</keyword>
<sequence>MAEDFCWLMRRDLTEVVPSPDWPAGLQLSEYRPEIGAAVHRLMEFGYLEGGGRVAALDMWQWQFENDPEYDPALCFIARDAEGIVGVCQCWTSAYIKNLVVHPRFQGRGLGRALLLQAFKVFEQRREGCVDLKVLEDNHRARRLYESVGMRAVRREPVPD</sequence>
<dbReference type="Proteomes" id="UP000238541">
    <property type="component" value="Unassembled WGS sequence"/>
</dbReference>
<gene>
    <name evidence="4" type="ORF">CD175_25660</name>
</gene>
<dbReference type="Gene3D" id="3.40.630.30">
    <property type="match status" value="1"/>
</dbReference>
<feature type="domain" description="N-acetyltransferase" evidence="3">
    <location>
        <begin position="29"/>
        <end position="160"/>
    </location>
</feature>
<dbReference type="GO" id="GO:0016747">
    <property type="term" value="F:acyltransferase activity, transferring groups other than amino-acyl groups"/>
    <property type="evidence" value="ECO:0007669"/>
    <property type="project" value="InterPro"/>
</dbReference>
<evidence type="ECO:0000259" key="3">
    <source>
        <dbReference type="PROSITE" id="PS51186"/>
    </source>
</evidence>
<dbReference type="SUPFAM" id="SSF55729">
    <property type="entry name" value="Acyl-CoA N-acyltransferases (Nat)"/>
    <property type="match status" value="1"/>
</dbReference>
<keyword evidence="1 4" id="KW-0808">Transferase</keyword>
<dbReference type="InterPro" id="IPR016181">
    <property type="entry name" value="Acyl_CoA_acyltransferase"/>
</dbReference>
<accession>A0A2S6FFD1</accession>
<dbReference type="Pfam" id="PF00583">
    <property type="entry name" value="Acetyltransf_1"/>
    <property type="match status" value="1"/>
</dbReference>
<proteinExistence type="predicted"/>
<dbReference type="InterPro" id="IPR050680">
    <property type="entry name" value="YpeA/RimI_acetyltransf"/>
</dbReference>
<keyword evidence="2" id="KW-0012">Acyltransferase</keyword>
<dbReference type="PANTHER" id="PTHR43420">
    <property type="entry name" value="ACETYLTRANSFERASE"/>
    <property type="match status" value="1"/>
</dbReference>
<reference evidence="5" key="1">
    <citation type="submission" date="2017-06" db="EMBL/GenBank/DDBJ databases">
        <authorList>
            <person name="Furmanczyk E.M."/>
        </authorList>
    </citation>
    <scope>NUCLEOTIDE SEQUENCE [LARGE SCALE GENOMIC DNA]</scope>
    <source>
        <strain evidence="5">AP3_16</strain>
    </source>
</reference>
<protein>
    <submittedName>
        <fullName evidence="4">GNAT family N-acetyltransferase</fullName>
    </submittedName>
</protein>
<organism evidence="4 5">
    <name type="scientific">Pseudomonas laurylsulfatiphila</name>
    <dbReference type="NCBI Taxonomy" id="2011015"/>
    <lineage>
        <taxon>Bacteria</taxon>
        <taxon>Pseudomonadati</taxon>
        <taxon>Pseudomonadota</taxon>
        <taxon>Gammaproteobacteria</taxon>
        <taxon>Pseudomonadales</taxon>
        <taxon>Pseudomonadaceae</taxon>
        <taxon>Pseudomonas</taxon>
    </lineage>
</organism>
<dbReference type="AlphaFoldDB" id="A0A2S6FFD1"/>
<dbReference type="CDD" id="cd04301">
    <property type="entry name" value="NAT_SF"/>
    <property type="match status" value="1"/>
</dbReference>
<dbReference type="InterPro" id="IPR000182">
    <property type="entry name" value="GNAT_dom"/>
</dbReference>
<comment type="caution">
    <text evidence="4">The sequence shown here is derived from an EMBL/GenBank/DDBJ whole genome shotgun (WGS) entry which is preliminary data.</text>
</comment>
<evidence type="ECO:0000313" key="5">
    <source>
        <dbReference type="Proteomes" id="UP000238541"/>
    </source>
</evidence>
<name>A0A2S6FFD1_9PSED</name>
<evidence type="ECO:0000313" key="4">
    <source>
        <dbReference type="EMBL" id="PPK36169.1"/>
    </source>
</evidence>